<accession>A0A923RMW2</accession>
<dbReference type="Proteomes" id="UP000649345">
    <property type="component" value="Unassembled WGS sequence"/>
</dbReference>
<proteinExistence type="predicted"/>
<name>A0A923RMW2_9FIRM</name>
<keyword evidence="2" id="KW-0808">Transferase</keyword>
<keyword evidence="1" id="KW-0328">Glycosyltransferase</keyword>
<dbReference type="InterPro" id="IPR001173">
    <property type="entry name" value="Glyco_trans_2-like"/>
</dbReference>
<dbReference type="GO" id="GO:0016757">
    <property type="term" value="F:glycosyltransferase activity"/>
    <property type="evidence" value="ECO:0007669"/>
    <property type="project" value="UniProtKB-KW"/>
</dbReference>
<feature type="domain" description="Glycosyltransferase 2-like" evidence="3">
    <location>
        <begin position="3"/>
        <end position="160"/>
    </location>
</feature>
<dbReference type="PANTHER" id="PTHR22916:SF51">
    <property type="entry name" value="GLYCOSYLTRANSFERASE EPSH-RELATED"/>
    <property type="match status" value="1"/>
</dbReference>
<dbReference type="CDD" id="cd00761">
    <property type="entry name" value="Glyco_tranf_GTA_type"/>
    <property type="match status" value="1"/>
</dbReference>
<dbReference type="AlphaFoldDB" id="A0A923RMW2"/>
<evidence type="ECO:0000313" key="4">
    <source>
        <dbReference type="EMBL" id="MBC5658780.1"/>
    </source>
</evidence>
<evidence type="ECO:0000313" key="5">
    <source>
        <dbReference type="Proteomes" id="UP000649345"/>
    </source>
</evidence>
<evidence type="ECO:0000259" key="3">
    <source>
        <dbReference type="Pfam" id="PF00535"/>
    </source>
</evidence>
<gene>
    <name evidence="4" type="ORF">H8S44_03210</name>
</gene>
<evidence type="ECO:0000256" key="2">
    <source>
        <dbReference type="ARBA" id="ARBA00022679"/>
    </source>
</evidence>
<comment type="caution">
    <text evidence="4">The sequence shown here is derived from an EMBL/GenBank/DDBJ whole genome shotgun (WGS) entry which is preliminary data.</text>
</comment>
<dbReference type="Gene3D" id="3.90.550.10">
    <property type="entry name" value="Spore Coat Polysaccharide Biosynthesis Protein SpsA, Chain A"/>
    <property type="match status" value="1"/>
</dbReference>
<dbReference type="InterPro" id="IPR029044">
    <property type="entry name" value="Nucleotide-diphossugar_trans"/>
</dbReference>
<dbReference type="EMBL" id="JACOOR010000002">
    <property type="protein sequence ID" value="MBC5658780.1"/>
    <property type="molecule type" value="Genomic_DNA"/>
</dbReference>
<sequence length="340" mass="38625">MVSVIVPVYKSRETLVRCVESLRNQTIEELEIILVDDGSPDGSGKICTELSKEDVRIRVIHKENGGVSSARNAGIEKAKGEYLLFADSDDYVEPDLVEKLLDGIGQDDMAICGFHHHYQGRDIVRIPEVPGQSGEENFLALYGQGFLNMPWNKLYKRELAGRFDESLSLGEDLLFNLDYLRRADGIAIVKLPLCHYIQDETGESLSSRKRSDRLALAKHIWRETHEFYQDLAGHEDESGVINARLIQDVLDDVEGLPFDEEKTKKEKLEVIDGYCRDRELTQAGAGAALKALDYQVIHFCMRRGWKRLTYELCELRAVLVRAKRAAAEEEALQEKDEHDE</sequence>
<keyword evidence="5" id="KW-1185">Reference proteome</keyword>
<reference evidence="4" key="1">
    <citation type="submission" date="2020-08" db="EMBL/GenBank/DDBJ databases">
        <title>Genome public.</title>
        <authorList>
            <person name="Liu C."/>
            <person name="Sun Q."/>
        </authorList>
    </citation>
    <scope>NUCLEOTIDE SEQUENCE</scope>
    <source>
        <strain evidence="4">NSJ-68</strain>
    </source>
</reference>
<dbReference type="Pfam" id="PF00535">
    <property type="entry name" value="Glycos_transf_2"/>
    <property type="match status" value="1"/>
</dbReference>
<organism evidence="4 5">
    <name type="scientific">Anaerosacchariphilus hominis</name>
    <dbReference type="NCBI Taxonomy" id="2763017"/>
    <lineage>
        <taxon>Bacteria</taxon>
        <taxon>Bacillati</taxon>
        <taxon>Bacillota</taxon>
        <taxon>Clostridia</taxon>
        <taxon>Lachnospirales</taxon>
        <taxon>Lachnospiraceae</taxon>
        <taxon>Anaerosacchariphilus</taxon>
    </lineage>
</organism>
<evidence type="ECO:0000256" key="1">
    <source>
        <dbReference type="ARBA" id="ARBA00022676"/>
    </source>
</evidence>
<dbReference type="RefSeq" id="WP_186873282.1">
    <property type="nucleotide sequence ID" value="NZ_JACOOR010000002.1"/>
</dbReference>
<dbReference type="SUPFAM" id="SSF53448">
    <property type="entry name" value="Nucleotide-diphospho-sugar transferases"/>
    <property type="match status" value="1"/>
</dbReference>
<protein>
    <submittedName>
        <fullName evidence="4">Glycosyltransferase family 2 protein</fullName>
    </submittedName>
</protein>
<dbReference type="PANTHER" id="PTHR22916">
    <property type="entry name" value="GLYCOSYLTRANSFERASE"/>
    <property type="match status" value="1"/>
</dbReference>